<accession>A0A133RYW2</accession>
<gene>
    <name evidence="1" type="ORF">HMPREF3228_01035</name>
</gene>
<evidence type="ECO:0000313" key="1">
    <source>
        <dbReference type="EMBL" id="KXA60670.1"/>
    </source>
</evidence>
<dbReference type="AlphaFoldDB" id="A0A133RYW2"/>
<name>A0A133RYW2_STRMT</name>
<protein>
    <recommendedName>
        <fullName evidence="3">DUF2262 domain-containing protein</fullName>
    </recommendedName>
</protein>
<organism evidence="1 2">
    <name type="scientific">Streptococcus mitis</name>
    <dbReference type="NCBI Taxonomy" id="28037"/>
    <lineage>
        <taxon>Bacteria</taxon>
        <taxon>Bacillati</taxon>
        <taxon>Bacillota</taxon>
        <taxon>Bacilli</taxon>
        <taxon>Lactobacillales</taxon>
        <taxon>Streptococcaceae</taxon>
        <taxon>Streptococcus</taxon>
        <taxon>Streptococcus mitis group</taxon>
    </lineage>
</organism>
<dbReference type="RefSeq" id="WP_060805786.1">
    <property type="nucleotide sequence ID" value="NZ_JAJNSD010000002.1"/>
</dbReference>
<evidence type="ECO:0008006" key="3">
    <source>
        <dbReference type="Google" id="ProtNLM"/>
    </source>
</evidence>
<dbReference type="EMBL" id="LRQR01000061">
    <property type="protein sequence ID" value="KXA60670.1"/>
    <property type="molecule type" value="Genomic_DNA"/>
</dbReference>
<sequence length="94" mass="11120">MEIKEICYQDRVPKNMISKFNYFVRDFLKEYSDQLEEMEAGSDMTVKKEYEADLEVYFVEITFHRKGGGFFTGYLDNELAITCNGEFWGDVILE</sequence>
<evidence type="ECO:0000313" key="2">
    <source>
        <dbReference type="Proteomes" id="UP000070065"/>
    </source>
</evidence>
<reference evidence="1 2" key="1">
    <citation type="submission" date="2016-01" db="EMBL/GenBank/DDBJ databases">
        <authorList>
            <person name="Oliw E.H."/>
        </authorList>
    </citation>
    <scope>NUCLEOTIDE SEQUENCE [LARGE SCALE GENOMIC DNA]</scope>
    <source>
        <strain evidence="1 2">CMW7705B</strain>
    </source>
</reference>
<dbReference type="Proteomes" id="UP000070065">
    <property type="component" value="Unassembled WGS sequence"/>
</dbReference>
<proteinExistence type="predicted"/>
<dbReference type="PATRIC" id="fig|28037.231.peg.1025"/>
<comment type="caution">
    <text evidence="1">The sequence shown here is derived from an EMBL/GenBank/DDBJ whole genome shotgun (WGS) entry which is preliminary data.</text>
</comment>